<evidence type="ECO:0000256" key="1">
    <source>
        <dbReference type="ARBA" id="ARBA00023002"/>
    </source>
</evidence>
<feature type="domain" description="Flavin reductase like" evidence="2">
    <location>
        <begin position="13"/>
        <end position="158"/>
    </location>
</feature>
<dbReference type="InterPro" id="IPR002563">
    <property type="entry name" value="Flavin_Rdtase-like_dom"/>
</dbReference>
<dbReference type="OrthoDB" id="9789254at2"/>
<proteinExistence type="predicted"/>
<accession>A0A3A1P2S6</accession>
<gene>
    <name evidence="3" type="ORF">D2V17_14765</name>
</gene>
<dbReference type="SUPFAM" id="SSF50475">
    <property type="entry name" value="FMN-binding split barrel"/>
    <property type="match status" value="1"/>
</dbReference>
<dbReference type="GO" id="GO:0006208">
    <property type="term" value="P:pyrimidine nucleobase catabolic process"/>
    <property type="evidence" value="ECO:0007669"/>
    <property type="project" value="TreeGrafter"/>
</dbReference>
<dbReference type="Proteomes" id="UP000265366">
    <property type="component" value="Unassembled WGS sequence"/>
</dbReference>
<dbReference type="Gene3D" id="2.30.110.10">
    <property type="entry name" value="Electron Transport, Fmn-binding Protein, Chain A"/>
    <property type="match status" value="1"/>
</dbReference>
<evidence type="ECO:0000313" key="4">
    <source>
        <dbReference type="Proteomes" id="UP000265366"/>
    </source>
</evidence>
<organism evidence="3 4">
    <name type="scientific">Aurantiacibacter xanthus</name>
    <dbReference type="NCBI Taxonomy" id="1784712"/>
    <lineage>
        <taxon>Bacteria</taxon>
        <taxon>Pseudomonadati</taxon>
        <taxon>Pseudomonadota</taxon>
        <taxon>Alphaproteobacteria</taxon>
        <taxon>Sphingomonadales</taxon>
        <taxon>Erythrobacteraceae</taxon>
        <taxon>Aurantiacibacter</taxon>
    </lineage>
</organism>
<dbReference type="PANTHER" id="PTHR30466">
    <property type="entry name" value="FLAVIN REDUCTASE"/>
    <property type="match status" value="1"/>
</dbReference>
<dbReference type="InterPro" id="IPR012349">
    <property type="entry name" value="Split_barrel_FMN-bd"/>
</dbReference>
<evidence type="ECO:0000259" key="2">
    <source>
        <dbReference type="SMART" id="SM00903"/>
    </source>
</evidence>
<dbReference type="EMBL" id="QXFM01000117">
    <property type="protein sequence ID" value="RIV82578.1"/>
    <property type="molecule type" value="Genomic_DNA"/>
</dbReference>
<dbReference type="GO" id="GO:0010181">
    <property type="term" value="F:FMN binding"/>
    <property type="evidence" value="ECO:0007669"/>
    <property type="project" value="InterPro"/>
</dbReference>
<reference evidence="3 4" key="1">
    <citation type="submission" date="2018-08" db="EMBL/GenBank/DDBJ databases">
        <title>Erythrobacter zhengii sp.nov., a bacterium isolated from deep-sea sediment.</title>
        <authorList>
            <person name="Fang C."/>
            <person name="Wu Y.-H."/>
            <person name="Sun C."/>
            <person name="Wang H."/>
            <person name="Cheng H."/>
            <person name="Meng F.-X."/>
            <person name="Wang C.-S."/>
            <person name="Xu X.-W."/>
        </authorList>
    </citation>
    <scope>NUCLEOTIDE SEQUENCE [LARGE SCALE GENOMIC DNA]</scope>
    <source>
        <strain evidence="3 4">CCTCC AB 2015396</strain>
    </source>
</reference>
<dbReference type="AlphaFoldDB" id="A0A3A1P2S6"/>
<evidence type="ECO:0000313" key="3">
    <source>
        <dbReference type="EMBL" id="RIV82578.1"/>
    </source>
</evidence>
<comment type="caution">
    <text evidence="3">The sequence shown here is derived from an EMBL/GenBank/DDBJ whole genome shotgun (WGS) entry which is preliminary data.</text>
</comment>
<dbReference type="Pfam" id="PF01613">
    <property type="entry name" value="Flavin_Reduct"/>
    <property type="match status" value="1"/>
</dbReference>
<dbReference type="GO" id="GO:0042602">
    <property type="term" value="F:riboflavin reductase (NADPH) activity"/>
    <property type="evidence" value="ECO:0007669"/>
    <property type="project" value="TreeGrafter"/>
</dbReference>
<dbReference type="InterPro" id="IPR050268">
    <property type="entry name" value="NADH-dep_flavin_reductase"/>
</dbReference>
<sequence>MEALDTDLFRSAMSRLASAVTLITTDGPAGRRGMAATAVTSITDAPPNLLVCVNKSARSNAMIKQNGAFAVNVLSEQQEELLGAFSGKSETDPFCEPDLWSSLETSAPILSDTLASLDCALDQIINIGTHSLFVGHVVAVRIGAAGRGLVHFDRAFWGVGGR</sequence>
<keyword evidence="4" id="KW-1185">Reference proteome</keyword>
<protein>
    <submittedName>
        <fullName evidence="3">Flavin reductase</fullName>
    </submittedName>
</protein>
<dbReference type="PANTHER" id="PTHR30466:SF1">
    <property type="entry name" value="FMN REDUCTASE (NADH) RUTF"/>
    <property type="match status" value="1"/>
</dbReference>
<keyword evidence="1" id="KW-0560">Oxidoreductase</keyword>
<dbReference type="SMART" id="SM00903">
    <property type="entry name" value="Flavin_Reduct"/>
    <property type="match status" value="1"/>
</dbReference>
<name>A0A3A1P2S6_9SPHN</name>